<feature type="domain" description="Herpesvirus helicase-primase complex component" evidence="1">
    <location>
        <begin position="507"/>
        <end position="599"/>
    </location>
</feature>
<keyword evidence="3" id="KW-1185">Reference proteome</keyword>
<proteinExistence type="predicted"/>
<dbReference type="RefSeq" id="YP_010087408.1">
    <property type="nucleotide sequence ID" value="NC_055554.1"/>
</dbReference>
<evidence type="ECO:0000313" key="3">
    <source>
        <dbReference type="Proteomes" id="UP000679767"/>
    </source>
</evidence>
<dbReference type="GeneID" id="65102692"/>
<evidence type="ECO:0000313" key="2">
    <source>
        <dbReference type="EMBL" id="AZB49138.1"/>
    </source>
</evidence>
<sequence length="624" mass="72095">MDVNSEKVVTILGVYFYTWIKVENDSLYAIYQVIYYELNVRGICFYLVEIPQNLQPPPLPSSDDTTVWIYNRPILVWELRLRLHNQLLHDLLSEYYPAYRVHILDGLLVHATRYTEQLDFTPLSGYLHCETRMQFIDPLPTPSNNWHIKLAPTVNISELNIYLKTRDGVFIHTTCQDEPPGNRPKYDTLTIDDIFHSHDITIRPHPPGKTYHLRAILPSIDILWMNRTSNFNGGPVIFFNSLFKKLYADFTGVTPLRSYIFPMGVHEGSPFNSHFPGFPFIHMDYGSPSKRPSRSPMLSYSILLPYLTDSPDVRVLEEKLLSGPWQPKHHSPCLKNRSFIDYNTEHLLLCDTSDKEARTIHIQSPHSLIHINLGQALLYPSNMAFLDYLLKVCSPETTAIFWNRYNCLLEAITGSLHHYGYHTLLIHRTTLVFYRPTGPEVADADHKTLDLLLSEVPELIFTISNRQETRMTLYHSELVIAHVLDTPAEDTSWMSTLRLGAATMEANSQYTAQDAIRSILPILTRNRGDTKFWVIPTSSHPTDYPAPIIPIDCQNFNNTYIWTHEGTVFWHRSWSAPINIDYEKYLIEILLTLKRLENTYSGTCKISDAEKRNLQSMVKVLNLL</sequence>
<reference evidence="2" key="1">
    <citation type="submission" date="2017-11" db="EMBL/GenBank/DDBJ databases">
        <title>The distinct marsupial branch of gammaherpesviruses includes novel host-derived genes seldom found in other viruses.</title>
        <authorList>
            <person name="Vaz P.K."/>
        </authorList>
    </citation>
    <scope>NUCLEOTIDE SEQUENCE</scope>
    <source>
        <strain evidence="2">V3187/11</strain>
    </source>
</reference>
<dbReference type="InterPro" id="IPR004996">
    <property type="entry name" value="HSV_HEPA"/>
</dbReference>
<dbReference type="Proteomes" id="UP000679767">
    <property type="component" value="Segment"/>
</dbReference>
<gene>
    <name evidence="2" type="primary">ORF40</name>
</gene>
<dbReference type="Pfam" id="PF03324">
    <property type="entry name" value="Herpes_HEPA"/>
    <property type="match status" value="1"/>
</dbReference>
<name>A0A3S5HA05_9GAMA</name>
<evidence type="ECO:0000259" key="1">
    <source>
        <dbReference type="Pfam" id="PF05774"/>
    </source>
</evidence>
<accession>A0A3S5HA05</accession>
<dbReference type="InterPro" id="IPR008650">
    <property type="entry name" value="Helicase-primas_cplx_Herpesvir"/>
</dbReference>
<dbReference type="GO" id="GO:0019079">
    <property type="term" value="P:viral genome replication"/>
    <property type="evidence" value="ECO:0007669"/>
    <property type="project" value="InterPro"/>
</dbReference>
<dbReference type="EMBL" id="MG452721">
    <property type="protein sequence ID" value="AZB49138.1"/>
    <property type="molecule type" value="Genomic_DNA"/>
</dbReference>
<organism evidence="2">
    <name type="scientific">Vombatid gammaherpesvirus 1</name>
    <dbReference type="NCBI Taxonomy" id="2052651"/>
    <lineage>
        <taxon>Viruses</taxon>
        <taxon>Duplodnaviria</taxon>
        <taxon>Heunggongvirae</taxon>
        <taxon>Peploviricota</taxon>
        <taxon>Herviviricetes</taxon>
        <taxon>Herpesvirales</taxon>
        <taxon>Orthoherpesviridae</taxon>
        <taxon>Gammaherpesvirinae</taxon>
        <taxon>Manticavirus</taxon>
        <taxon>Manticavirus vombatidgamma1</taxon>
    </lineage>
</organism>
<dbReference type="Pfam" id="PF05774">
    <property type="entry name" value="Herpes_heli_pri"/>
    <property type="match status" value="1"/>
</dbReference>
<protein>
    <submittedName>
        <fullName evidence="2">BBLF2/BBLF3 linker</fullName>
    </submittedName>
</protein>
<dbReference type="KEGG" id="vg:65102692"/>